<reference evidence="6" key="1">
    <citation type="submission" date="2025-08" db="UniProtKB">
        <authorList>
            <consortium name="RefSeq"/>
        </authorList>
    </citation>
    <scope>IDENTIFICATION</scope>
</reference>
<dbReference type="CTD" id="219681"/>
<dbReference type="InterPro" id="IPR016024">
    <property type="entry name" value="ARM-type_fold"/>
</dbReference>
<keyword evidence="1" id="KW-0677">Repeat</keyword>
<dbReference type="Pfam" id="PF00514">
    <property type="entry name" value="Arm"/>
    <property type="match status" value="2"/>
</dbReference>
<dbReference type="PANTHER" id="PTHR46618:SF1">
    <property type="entry name" value="ARMADILLO REPEAT-CONTAINING PROTEIN 3"/>
    <property type="match status" value="1"/>
</dbReference>
<dbReference type="SMART" id="SM00185">
    <property type="entry name" value="ARM"/>
    <property type="match status" value="9"/>
</dbReference>
<dbReference type="AlphaFoldDB" id="A0A6P7XWV2"/>
<proteinExistence type="predicted"/>
<dbReference type="InterPro" id="IPR052441">
    <property type="entry name" value="Armadillo-Ser/Thr_Kinase"/>
</dbReference>
<evidence type="ECO:0000313" key="6">
    <source>
        <dbReference type="RefSeq" id="XP_030055175.1"/>
    </source>
</evidence>
<protein>
    <submittedName>
        <fullName evidence="6">Armadillo repeat-containing protein 3 isoform X1</fullName>
    </submittedName>
</protein>
<dbReference type="Gene3D" id="1.25.10.10">
    <property type="entry name" value="Leucine-rich Repeat Variant"/>
    <property type="match status" value="2"/>
</dbReference>
<dbReference type="FunCoup" id="A0A6P7XWV2">
    <property type="interactions" value="82"/>
</dbReference>
<dbReference type="Proteomes" id="UP000515156">
    <property type="component" value="Chromosome 1"/>
</dbReference>
<evidence type="ECO:0000256" key="2">
    <source>
        <dbReference type="PROSITE-ProRule" id="PRU00259"/>
    </source>
</evidence>
<dbReference type="RefSeq" id="XP_030055175.1">
    <property type="nucleotide sequence ID" value="XM_030199315.1"/>
</dbReference>
<dbReference type="KEGG" id="muo:115467823"/>
<dbReference type="SUPFAM" id="SSF48371">
    <property type="entry name" value="ARM repeat"/>
    <property type="match status" value="2"/>
</dbReference>
<dbReference type="GeneID" id="115467823"/>
<evidence type="ECO:0000259" key="4">
    <source>
        <dbReference type="Pfam" id="PF14381"/>
    </source>
</evidence>
<feature type="compositionally biased region" description="Polar residues" evidence="3">
    <location>
        <begin position="648"/>
        <end position="658"/>
    </location>
</feature>
<dbReference type="InterPro" id="IPR000225">
    <property type="entry name" value="Armadillo"/>
</dbReference>
<sequence>MGTGTKTGNRRKKSGGLLVCNSRMGKKIKKDSDLLTRDFEPLLIESRNAATVVLMLSSPEEEILTRACDAIYRFADKGDENKTILLGLGAVEPLAKLISHEDKIVRRNACVACGIMAFNSDVRKLLRKLNVVPAIIDRLEPEEDTVIHEYATLFLSSMAIEYTSKIQIFENGGIEPLVRLLNNSDPDVQKNCVESINLLVQDFRSRAAVCELNGIPPLLELLKSEYPVIQLLGLKTFATLTKNADCRVKLRDYQLLDFLMEILETKELNDLHIDALSVVMNCLEDEDTVQQLGETGNLEKLLSFAEFSPVPEIQKIAAKAIAKAAQNSENRKILHEKEVERVLGSLLLGDNSGVKIAACQAVSVMCATFTSKEAFRKPVIPRIVPLLSSEDGEVKEAATFALTKLTTESPRNVNAVAEAEGIEPLIRLLSDQRDGAVANAATVLINMASQEVLRLSMQTLGIMPAIVGPLQSTNDLVQSKAALTVAAVACDINARNELRNAGGLGPLVKLLNSMNDEIRRNACWAVMVCANDESNASELSTLGALDILQEINQSRSRKNYFSEAAMNKLLDSNLSLKYSLVGYLLSCNIIYDGFYDCGKKRPGEKHLSLKELLEQEINHHRAVLLINAKPLEQVPTVMFTVEERPDTSGRSTSAVSKSSYKDKASTAVSSPAEEKQEPSSRRSPASPPKGTAKEKSSSKVKWKSKKEEEKAKEEEEQMTKMQTEVFIEKEVWSPPSDSALQDYVVIVTTNILPLHHIKDQVVTLAQFVAEQMGGPIEQDKLQDFSWEIHISELKLELQSNVIPIGKIKKGIFFHRALLFKALADRIGISCSLVRGHYNRSWNIVKLVDDSPNEVTGLLLPPKAYVVDLMFKPGRLMEQHSVDADRYQHI</sequence>
<name>A0A6P7XWV2_9AMPH</name>
<dbReference type="InterPro" id="IPR055164">
    <property type="entry name" value="EDR1/CTR1/ARMC3-like_pept-like"/>
</dbReference>
<dbReference type="PROSITE" id="PS50176">
    <property type="entry name" value="ARM_REPEAT"/>
    <property type="match status" value="1"/>
</dbReference>
<feature type="repeat" description="ARM" evidence="2">
    <location>
        <begin position="172"/>
        <end position="214"/>
    </location>
</feature>
<gene>
    <name evidence="6" type="primary">ARMC3</name>
</gene>
<accession>A0A6P7XWV2</accession>
<dbReference type="Pfam" id="PF14381">
    <property type="entry name" value="EDR1_CTR1_ARMC3_pept"/>
    <property type="match status" value="1"/>
</dbReference>
<feature type="domain" description="EDR1/CTR1/ARMC3-like peptidase-like" evidence="4">
    <location>
        <begin position="735"/>
        <end position="876"/>
    </location>
</feature>
<evidence type="ECO:0000256" key="1">
    <source>
        <dbReference type="ARBA" id="ARBA00022737"/>
    </source>
</evidence>
<dbReference type="InParanoid" id="A0A6P7XWV2"/>
<dbReference type="OrthoDB" id="7537227at2759"/>
<keyword evidence="5" id="KW-1185">Reference proteome</keyword>
<dbReference type="PANTHER" id="PTHR46618">
    <property type="entry name" value="ARMADILLO REPEAT-CONTAINING PROTEIN 3"/>
    <property type="match status" value="1"/>
</dbReference>
<evidence type="ECO:0000313" key="5">
    <source>
        <dbReference type="Proteomes" id="UP000515156"/>
    </source>
</evidence>
<evidence type="ECO:0000256" key="3">
    <source>
        <dbReference type="SAM" id="MobiDB-lite"/>
    </source>
</evidence>
<dbReference type="InterPro" id="IPR011989">
    <property type="entry name" value="ARM-like"/>
</dbReference>
<feature type="region of interest" description="Disordered" evidence="3">
    <location>
        <begin position="642"/>
        <end position="718"/>
    </location>
</feature>
<organism evidence="5 6">
    <name type="scientific">Microcaecilia unicolor</name>
    <dbReference type="NCBI Taxonomy" id="1415580"/>
    <lineage>
        <taxon>Eukaryota</taxon>
        <taxon>Metazoa</taxon>
        <taxon>Chordata</taxon>
        <taxon>Craniata</taxon>
        <taxon>Vertebrata</taxon>
        <taxon>Euteleostomi</taxon>
        <taxon>Amphibia</taxon>
        <taxon>Gymnophiona</taxon>
        <taxon>Siphonopidae</taxon>
        <taxon>Microcaecilia</taxon>
    </lineage>
</organism>